<dbReference type="InterPro" id="IPR004500">
    <property type="entry name" value="Pro-tRNA-synth_IIa_bac-type"/>
</dbReference>
<keyword evidence="3 12" id="KW-0963">Cytoplasm</keyword>
<feature type="domain" description="Aminoacyl-transfer RNA synthetases class-II family profile" evidence="13">
    <location>
        <begin position="52"/>
        <end position="472"/>
    </location>
</feature>
<comment type="catalytic activity">
    <reaction evidence="9 12">
        <text>tRNA(Pro) + L-proline + ATP = L-prolyl-tRNA(Pro) + AMP + diphosphate</text>
        <dbReference type="Rhea" id="RHEA:14305"/>
        <dbReference type="Rhea" id="RHEA-COMP:9700"/>
        <dbReference type="Rhea" id="RHEA-COMP:9702"/>
        <dbReference type="ChEBI" id="CHEBI:30616"/>
        <dbReference type="ChEBI" id="CHEBI:33019"/>
        <dbReference type="ChEBI" id="CHEBI:60039"/>
        <dbReference type="ChEBI" id="CHEBI:78442"/>
        <dbReference type="ChEBI" id="CHEBI:78532"/>
        <dbReference type="ChEBI" id="CHEBI:456215"/>
        <dbReference type="EC" id="6.1.1.15"/>
    </reaction>
</comment>
<dbReference type="EMBL" id="BMPQ01000043">
    <property type="protein sequence ID" value="GGL12158.1"/>
    <property type="molecule type" value="Genomic_DNA"/>
</dbReference>
<evidence type="ECO:0000313" key="15">
    <source>
        <dbReference type="Proteomes" id="UP000637788"/>
    </source>
</evidence>
<evidence type="ECO:0000256" key="5">
    <source>
        <dbReference type="ARBA" id="ARBA00022741"/>
    </source>
</evidence>
<comment type="similarity">
    <text evidence="11 12">Belongs to the class-II aminoacyl-tRNA synthetase family. ProS type 1 subfamily.</text>
</comment>
<dbReference type="Pfam" id="PF04073">
    <property type="entry name" value="tRNA_edit"/>
    <property type="match status" value="1"/>
</dbReference>
<evidence type="ECO:0000256" key="9">
    <source>
        <dbReference type="ARBA" id="ARBA00047671"/>
    </source>
</evidence>
<dbReference type="CDD" id="cd00861">
    <property type="entry name" value="ProRS_anticodon_short"/>
    <property type="match status" value="1"/>
</dbReference>
<dbReference type="SUPFAM" id="SSF55826">
    <property type="entry name" value="YbaK/ProRS associated domain"/>
    <property type="match status" value="1"/>
</dbReference>
<dbReference type="CDD" id="cd00779">
    <property type="entry name" value="ProRS_core_prok"/>
    <property type="match status" value="1"/>
</dbReference>
<dbReference type="InterPro" id="IPR044140">
    <property type="entry name" value="ProRS_anticodon_short"/>
</dbReference>
<dbReference type="Gene3D" id="3.40.50.800">
    <property type="entry name" value="Anticodon-binding domain"/>
    <property type="match status" value="1"/>
</dbReference>
<evidence type="ECO:0000313" key="14">
    <source>
        <dbReference type="EMBL" id="GGL12158.1"/>
    </source>
</evidence>
<sequence>MAQVQRMSRLMVKTLRDDPADAETLSHKLLVRAGYVRRTSAGIWTWLPLGKKVLENVARVVREEMDAIGGQEVLLPALLPREPYDASGRWDEYGDLLFRVKDRKGADYLLGPTHEEIFTQIVKDQCSSYKDLPVILYQIQTKYRDEARPRSGVLRGREFQMKDSYSFDTTDEGLVESYGLHREAYQKIFARLGLDYRIVSAVSGAMGGSASEEFLAPAAAGEDTFVDCPACDYAANTEAVTFALTPVEGVEHGPVEELDTPDTPTIETLAEHLGVPASATLKNLLVKVDGEIVAVGVPGDREVDLGKLGEHLAPAVVELVTAEDFVGRADLVRGYVGPQGLDKVRYIADPRVAPGTAWITGANKADKHARNVVCGRDFEVDDYLDVVVVEEGDPCPACGTGLKMDRAIEIGHIFQLGRKYADTFQLDVLGQNGKPVRVTMGSYGIGVSRAVAALAEQSADSQGLCWPREVAPADVHVVAAGKALQTELALDVSEKLGAAGVRVLVDDRAGVSPGVKFTDSELIGVPQILVAGRRSAEGVLELKDRRTGEREELTVAEAIARLTA</sequence>
<dbReference type="FunFam" id="3.30.930.10:FF:000066">
    <property type="entry name" value="Proline--tRNA ligase"/>
    <property type="match status" value="1"/>
</dbReference>
<dbReference type="GO" id="GO:0005829">
    <property type="term" value="C:cytosol"/>
    <property type="evidence" value="ECO:0007669"/>
    <property type="project" value="TreeGrafter"/>
</dbReference>
<evidence type="ECO:0000259" key="13">
    <source>
        <dbReference type="PROSITE" id="PS50862"/>
    </source>
</evidence>
<accession>A0A917RKH3</accession>
<organism evidence="14 15">
    <name type="scientific">Streptomyces flaveus</name>
    <dbReference type="NCBI Taxonomy" id="66370"/>
    <lineage>
        <taxon>Bacteria</taxon>
        <taxon>Bacillati</taxon>
        <taxon>Actinomycetota</taxon>
        <taxon>Actinomycetes</taxon>
        <taxon>Kitasatosporales</taxon>
        <taxon>Streptomycetaceae</taxon>
        <taxon>Streptomyces</taxon>
        <taxon>Streptomyces aurantiacus group</taxon>
    </lineage>
</organism>
<dbReference type="RefSeq" id="WP_189327196.1">
    <property type="nucleotide sequence ID" value="NZ_BMPQ01000043.1"/>
</dbReference>
<keyword evidence="8 12" id="KW-0030">Aminoacyl-tRNA synthetase</keyword>
<dbReference type="NCBIfam" id="TIGR00409">
    <property type="entry name" value="proS_fam_II"/>
    <property type="match status" value="1"/>
</dbReference>
<dbReference type="InterPro" id="IPR006195">
    <property type="entry name" value="aa-tRNA-synth_II"/>
</dbReference>
<evidence type="ECO:0000256" key="12">
    <source>
        <dbReference type="HAMAP-Rule" id="MF_01569"/>
    </source>
</evidence>
<dbReference type="InterPro" id="IPR002314">
    <property type="entry name" value="aa-tRNA-synt_IIb"/>
</dbReference>
<dbReference type="InterPro" id="IPR036621">
    <property type="entry name" value="Anticodon-bd_dom_sf"/>
</dbReference>
<dbReference type="Gene3D" id="3.90.960.10">
    <property type="entry name" value="YbaK/aminoacyl-tRNA synthetase-associated domain"/>
    <property type="match status" value="1"/>
</dbReference>
<evidence type="ECO:0000256" key="4">
    <source>
        <dbReference type="ARBA" id="ARBA00022598"/>
    </source>
</evidence>
<evidence type="ECO:0000256" key="10">
    <source>
        <dbReference type="ARBA" id="ARBA00053664"/>
    </source>
</evidence>
<proteinExistence type="inferred from homology"/>
<dbReference type="EC" id="6.1.1.15" evidence="12"/>
<dbReference type="PANTHER" id="PTHR42753">
    <property type="entry name" value="MITOCHONDRIAL RIBOSOME PROTEIN L39/PROLYL-TRNA LIGASE FAMILY MEMBER"/>
    <property type="match status" value="1"/>
</dbReference>
<dbReference type="Pfam" id="PF00587">
    <property type="entry name" value="tRNA-synt_2b"/>
    <property type="match status" value="1"/>
</dbReference>
<dbReference type="GO" id="GO:0006433">
    <property type="term" value="P:prolyl-tRNA aminoacylation"/>
    <property type="evidence" value="ECO:0007669"/>
    <property type="project" value="UniProtKB-UniRule"/>
</dbReference>
<evidence type="ECO:0000256" key="11">
    <source>
        <dbReference type="ARBA" id="ARBA00060755"/>
    </source>
</evidence>
<comment type="domain">
    <text evidence="12">Consists of three domains: the N-terminal catalytic domain, the editing domain and the C-terminal anticodon-binding domain.</text>
</comment>
<keyword evidence="6 12" id="KW-0067">ATP-binding</keyword>
<reference evidence="14" key="1">
    <citation type="journal article" date="2014" name="Int. J. Syst. Evol. Microbiol.">
        <title>Complete genome sequence of Corynebacterium casei LMG S-19264T (=DSM 44701T), isolated from a smear-ripened cheese.</title>
        <authorList>
            <consortium name="US DOE Joint Genome Institute (JGI-PGF)"/>
            <person name="Walter F."/>
            <person name="Albersmeier A."/>
            <person name="Kalinowski J."/>
            <person name="Ruckert C."/>
        </authorList>
    </citation>
    <scope>NUCLEOTIDE SEQUENCE</scope>
    <source>
        <strain evidence="14">JCM 3035</strain>
    </source>
</reference>
<dbReference type="InterPro" id="IPR004154">
    <property type="entry name" value="Anticodon-bd"/>
</dbReference>
<dbReference type="SUPFAM" id="SSF52954">
    <property type="entry name" value="Class II aaRS ABD-related"/>
    <property type="match status" value="1"/>
</dbReference>
<dbReference type="InterPro" id="IPR007214">
    <property type="entry name" value="YbaK/aa-tRNA-synth-assoc-dom"/>
</dbReference>
<dbReference type="PROSITE" id="PS50862">
    <property type="entry name" value="AA_TRNA_LIGASE_II"/>
    <property type="match status" value="1"/>
</dbReference>
<evidence type="ECO:0000256" key="1">
    <source>
        <dbReference type="ARBA" id="ARBA00004496"/>
    </source>
</evidence>
<evidence type="ECO:0000256" key="3">
    <source>
        <dbReference type="ARBA" id="ARBA00022490"/>
    </source>
</evidence>
<dbReference type="CDD" id="cd04334">
    <property type="entry name" value="ProRS-INS"/>
    <property type="match status" value="1"/>
</dbReference>
<gene>
    <name evidence="12 14" type="primary">proS</name>
    <name evidence="14" type="ORF">GCM10010094_86420</name>
</gene>
<evidence type="ECO:0000256" key="6">
    <source>
        <dbReference type="ARBA" id="ARBA00022840"/>
    </source>
</evidence>
<dbReference type="InterPro" id="IPR023717">
    <property type="entry name" value="Pro-tRNA-Synthase_IIa_type1"/>
</dbReference>
<dbReference type="NCBIfam" id="NF006625">
    <property type="entry name" value="PRK09194.1"/>
    <property type="match status" value="1"/>
</dbReference>
<keyword evidence="5 12" id="KW-0547">Nucleotide-binding</keyword>
<comment type="function">
    <text evidence="10 12">Catalyzes the attachment of proline to tRNA(Pro) in a two-step reaction: proline is first activated by ATP to form Pro-AMP and then transferred to the acceptor end of tRNA(Pro). As ProRS can inadvertently accommodate and process non-cognate amino acids such as alanine and cysteine, to avoid such errors it has two additional distinct editing activities against alanine. One activity is designated as 'pretransfer' editing and involves the tRNA(Pro)-independent hydrolysis of activated Ala-AMP. The other activity is designated 'posttransfer' editing and involves deacylation of mischarged Ala-tRNA(Pro). The misacylated Cys-tRNA(Pro) is not edited by ProRS.</text>
</comment>
<dbReference type="GO" id="GO:0004827">
    <property type="term" value="F:proline-tRNA ligase activity"/>
    <property type="evidence" value="ECO:0007669"/>
    <property type="project" value="UniProtKB-UniRule"/>
</dbReference>
<evidence type="ECO:0000256" key="7">
    <source>
        <dbReference type="ARBA" id="ARBA00022917"/>
    </source>
</evidence>
<dbReference type="SUPFAM" id="SSF55681">
    <property type="entry name" value="Class II aaRS and biotin synthetases"/>
    <property type="match status" value="1"/>
</dbReference>
<dbReference type="Proteomes" id="UP000637788">
    <property type="component" value="Unassembled WGS sequence"/>
</dbReference>
<dbReference type="AlphaFoldDB" id="A0A917RKH3"/>
<evidence type="ECO:0000256" key="2">
    <source>
        <dbReference type="ARBA" id="ARBA00011738"/>
    </source>
</evidence>
<dbReference type="InterPro" id="IPR050062">
    <property type="entry name" value="Pro-tRNA_synthetase"/>
</dbReference>
<dbReference type="PANTHER" id="PTHR42753:SF2">
    <property type="entry name" value="PROLINE--TRNA LIGASE"/>
    <property type="match status" value="1"/>
</dbReference>
<comment type="caution">
    <text evidence="14">The sequence shown here is derived from an EMBL/GenBank/DDBJ whole genome shotgun (WGS) entry which is preliminary data.</text>
</comment>
<dbReference type="GO" id="GO:0002161">
    <property type="term" value="F:aminoacyl-tRNA deacylase activity"/>
    <property type="evidence" value="ECO:0007669"/>
    <property type="project" value="InterPro"/>
</dbReference>
<dbReference type="GO" id="GO:0005524">
    <property type="term" value="F:ATP binding"/>
    <property type="evidence" value="ECO:0007669"/>
    <property type="project" value="UniProtKB-UniRule"/>
</dbReference>
<evidence type="ECO:0000256" key="8">
    <source>
        <dbReference type="ARBA" id="ARBA00023146"/>
    </source>
</evidence>
<keyword evidence="7 12" id="KW-0648">Protein biosynthesis</keyword>
<reference evidence="14" key="2">
    <citation type="submission" date="2020-09" db="EMBL/GenBank/DDBJ databases">
        <authorList>
            <person name="Sun Q."/>
            <person name="Ohkuma M."/>
        </authorList>
    </citation>
    <scope>NUCLEOTIDE SEQUENCE</scope>
    <source>
        <strain evidence="14">JCM 3035</strain>
    </source>
</reference>
<dbReference type="Pfam" id="PF03129">
    <property type="entry name" value="HGTP_anticodon"/>
    <property type="match status" value="1"/>
</dbReference>
<dbReference type="PRINTS" id="PR01046">
    <property type="entry name" value="TRNASYNTHPRO"/>
</dbReference>
<name>A0A917RKH3_9ACTN</name>
<dbReference type="FunFam" id="3.30.930.10:FF:000065">
    <property type="entry name" value="Proline--tRNA ligase"/>
    <property type="match status" value="1"/>
</dbReference>
<dbReference type="InterPro" id="IPR002316">
    <property type="entry name" value="Pro-tRNA-ligase_IIa"/>
</dbReference>
<dbReference type="HAMAP" id="MF_01569">
    <property type="entry name" value="Pro_tRNA_synth_type1"/>
    <property type="match status" value="1"/>
</dbReference>
<comment type="subunit">
    <text evidence="2 12">Homodimer.</text>
</comment>
<keyword evidence="4 12" id="KW-0436">Ligase</keyword>
<dbReference type="InterPro" id="IPR033730">
    <property type="entry name" value="ProRS_core_prok"/>
</dbReference>
<dbReference type="Gene3D" id="3.30.930.10">
    <property type="entry name" value="Bira Bifunctional Protein, Domain 2"/>
    <property type="match status" value="2"/>
</dbReference>
<dbReference type="InterPro" id="IPR036754">
    <property type="entry name" value="YbaK/aa-tRNA-synt-asso_dom_sf"/>
</dbReference>
<protein>
    <recommendedName>
        <fullName evidence="12">Proline--tRNA ligase</fullName>
        <ecNumber evidence="12">6.1.1.15</ecNumber>
    </recommendedName>
    <alternativeName>
        <fullName evidence="12">Prolyl-tRNA synthetase</fullName>
        <shortName evidence="12">ProRS</shortName>
    </alternativeName>
</protein>
<keyword evidence="15" id="KW-1185">Reference proteome</keyword>
<dbReference type="InterPro" id="IPR045864">
    <property type="entry name" value="aa-tRNA-synth_II/BPL/LPL"/>
</dbReference>
<comment type="subcellular location">
    <subcellularLocation>
        <location evidence="1 12">Cytoplasm</location>
    </subcellularLocation>
</comment>